<protein>
    <submittedName>
        <fullName evidence="2">Uncharacterized protein</fullName>
    </submittedName>
</protein>
<evidence type="ECO:0000256" key="1">
    <source>
        <dbReference type="SAM" id="MobiDB-lite"/>
    </source>
</evidence>
<dbReference type="Gene3D" id="3.30.420.10">
    <property type="entry name" value="Ribonuclease H-like superfamily/Ribonuclease H"/>
    <property type="match status" value="1"/>
</dbReference>
<evidence type="ECO:0000313" key="3">
    <source>
        <dbReference type="Proteomes" id="UP000247702"/>
    </source>
</evidence>
<dbReference type="InterPro" id="IPR012337">
    <property type="entry name" value="RNaseH-like_sf"/>
</dbReference>
<gene>
    <name evidence="2" type="ORF">RclHR1_21580005</name>
</gene>
<feature type="region of interest" description="Disordered" evidence="1">
    <location>
        <begin position="31"/>
        <end position="61"/>
    </location>
</feature>
<dbReference type="InterPro" id="IPR036691">
    <property type="entry name" value="Endo/exonu/phosph_ase_sf"/>
</dbReference>
<dbReference type="Proteomes" id="UP000247702">
    <property type="component" value="Unassembled WGS sequence"/>
</dbReference>
<evidence type="ECO:0000313" key="2">
    <source>
        <dbReference type="EMBL" id="GBB93370.1"/>
    </source>
</evidence>
<name>A0A2Z6QTM8_9GLOM</name>
<comment type="caution">
    <text evidence="2">The sequence shown here is derived from an EMBL/GenBank/DDBJ whole genome shotgun (WGS) entry which is preliminary data.</text>
</comment>
<dbReference type="PANTHER" id="PTHR36688:SF2">
    <property type="entry name" value="ENDONUCLEASE_EXONUCLEASE_PHOSPHATASE DOMAIN-CONTAINING PROTEIN"/>
    <property type="match status" value="1"/>
</dbReference>
<dbReference type="GO" id="GO:0003676">
    <property type="term" value="F:nucleic acid binding"/>
    <property type="evidence" value="ECO:0007669"/>
    <property type="project" value="InterPro"/>
</dbReference>
<feature type="compositionally biased region" description="Polar residues" evidence="1">
    <location>
        <begin position="46"/>
        <end position="61"/>
    </location>
</feature>
<organism evidence="2 3">
    <name type="scientific">Rhizophagus clarus</name>
    <dbReference type="NCBI Taxonomy" id="94130"/>
    <lineage>
        <taxon>Eukaryota</taxon>
        <taxon>Fungi</taxon>
        <taxon>Fungi incertae sedis</taxon>
        <taxon>Mucoromycota</taxon>
        <taxon>Glomeromycotina</taxon>
        <taxon>Glomeromycetes</taxon>
        <taxon>Glomerales</taxon>
        <taxon>Glomeraceae</taxon>
        <taxon>Rhizophagus</taxon>
    </lineage>
</organism>
<dbReference type="SUPFAM" id="SSF53098">
    <property type="entry name" value="Ribonuclease H-like"/>
    <property type="match status" value="1"/>
</dbReference>
<sequence>MDHEGTSKTPSTVPSRINTYINIKTKIKKSTKKLKIKNQKKSSNNHNYHSQISNDTSQNNIPLNNTDYLSTNNNAPAQTSNILKNKIKNFYKNKSSSHIKNRIITPSRFLNVQSPRPINNADDFITLDTINDSQDDCFNDYVKIGTINIHTGFQNKLDTIIEYFIYYNYNILVITETGLFENQINDKIQKLPHPTLQNDYLYIVHDRSGDNKGSGIATIMDSFFYQHLILNIRLSIPPGINHKLVGCLINKFFFTTIPVMLKYDKLSDAPSPDKINYRNITANTWNEYEQNSNIAFNIPLPNIISQEDLDQVAPLKMRQAHNKVFKLQRLLQTFNNKRILHICNTLLTKTNTNASTQSPYQAMKDIKSEHWNTYWGSNWIPYYRFLLNIKKTHNNIPFISSFTIPKHITLDNLDATKKYLKQLLQILRFNYNTIKNDITKNNIEYFVEARNNNLTENQSKMLYSILNKQPRIIKLTRLQYIDENNVTAFTTDPDKIESLTRQHFQSYASSTHSTHYTSPNDLPSPWKEIYLPCQEINDNIWDSLLQPLMMDDLDLVIHDAAKYKAPGPSKITYEDIKHLDYQVRSYLLHIYNYCFINNCIPSAWKLAYIFPIPKPQDWNSQLCNTRPITLLETPRKLYVNLALNHYLKYNIVSKSPTNSMFPFADIQVNLDKYRIITNVPNINSITLSIDDQSISLPITRRTQSERLLGIQINGLNNHVPVIKKLKATAIADLVLGKTVEQDNTYATSITFFQHYIPVSINPAHNSHTSITPNSSHHAIYPCPGCHIREPNYRLGYKYTCIRSVRTFSCNIIKATPYNHDWVRKFDATFLPKTSLLLNKPLHLIRLTSYNDYLNLFSSTLTLHNTSNFSPFYIEQFKNSLITFNSYRSFNFFTDGSLSHIGTPECRYRFDWIQVAPNTPRLQFQGCSYFSPSSTRAEIFSILTVLLSVSSNSSQQLKINNYDLWYTIRELVFQKHLLVTFVKVKAYNGIVENDIADNLAKAAALGNDPILINPRFITSQLATIIWNGMAPITSNVRKFCNIPTAAAEFTRLMNSSLYAPITNSILANLIDWDLTSKWIRHNPLDSPTRENYRLFKHIKLNQPLFNYLLWTNVSYFIQLYIRNFPCYALLVARNRTQMTTLDVAHIQ</sequence>
<dbReference type="EMBL" id="BEXD01001289">
    <property type="protein sequence ID" value="GBB93370.1"/>
    <property type="molecule type" value="Genomic_DNA"/>
</dbReference>
<dbReference type="InterPro" id="IPR052560">
    <property type="entry name" value="RdDP_mobile_element"/>
</dbReference>
<dbReference type="AlphaFoldDB" id="A0A2Z6QTM8"/>
<dbReference type="SUPFAM" id="SSF56219">
    <property type="entry name" value="DNase I-like"/>
    <property type="match status" value="1"/>
</dbReference>
<keyword evidence="3" id="KW-1185">Reference proteome</keyword>
<reference evidence="2 3" key="1">
    <citation type="submission" date="2017-11" db="EMBL/GenBank/DDBJ databases">
        <title>The genome of Rhizophagus clarus HR1 reveals common genetic basis of auxotrophy among arbuscular mycorrhizal fungi.</title>
        <authorList>
            <person name="Kobayashi Y."/>
        </authorList>
    </citation>
    <scope>NUCLEOTIDE SEQUENCE [LARGE SCALE GENOMIC DNA]</scope>
    <source>
        <strain evidence="2 3">HR1</strain>
    </source>
</reference>
<dbReference type="PANTHER" id="PTHR36688">
    <property type="entry name" value="ENDO/EXONUCLEASE/PHOSPHATASE DOMAIN-CONTAINING PROTEIN"/>
    <property type="match status" value="1"/>
</dbReference>
<accession>A0A2Z6QTM8</accession>
<feature type="compositionally biased region" description="Basic residues" evidence="1">
    <location>
        <begin position="31"/>
        <end position="40"/>
    </location>
</feature>
<dbReference type="InterPro" id="IPR036397">
    <property type="entry name" value="RNaseH_sf"/>
</dbReference>
<proteinExistence type="predicted"/>